<gene>
    <name evidence="3" type="ORF">ACFY35_14500</name>
</gene>
<dbReference type="InterPro" id="IPR050465">
    <property type="entry name" value="UPF0194_transport"/>
</dbReference>
<evidence type="ECO:0000313" key="4">
    <source>
        <dbReference type="Proteomes" id="UP001602245"/>
    </source>
</evidence>
<reference evidence="3 4" key="1">
    <citation type="submission" date="2024-10" db="EMBL/GenBank/DDBJ databases">
        <title>The Natural Products Discovery Center: Release of the First 8490 Sequenced Strains for Exploring Actinobacteria Biosynthetic Diversity.</title>
        <authorList>
            <person name="Kalkreuter E."/>
            <person name="Kautsar S.A."/>
            <person name="Yang D."/>
            <person name="Bader C.D."/>
            <person name="Teijaro C.N."/>
            <person name="Fluegel L."/>
            <person name="Davis C.M."/>
            <person name="Simpson J.R."/>
            <person name="Lauterbach L."/>
            <person name="Steele A.D."/>
            <person name="Gui C."/>
            <person name="Meng S."/>
            <person name="Li G."/>
            <person name="Viehrig K."/>
            <person name="Ye F."/>
            <person name="Su P."/>
            <person name="Kiefer A.F."/>
            <person name="Nichols A."/>
            <person name="Cepeda A.J."/>
            <person name="Yan W."/>
            <person name="Fan B."/>
            <person name="Jiang Y."/>
            <person name="Adhikari A."/>
            <person name="Zheng C.-J."/>
            <person name="Schuster L."/>
            <person name="Cowan T.M."/>
            <person name="Smanski M.J."/>
            <person name="Chevrette M.G."/>
            <person name="De Carvalho L.P.S."/>
            <person name="Shen B."/>
        </authorList>
    </citation>
    <scope>NUCLEOTIDE SEQUENCE [LARGE SCALE GENOMIC DNA]</scope>
    <source>
        <strain evidence="3 4">NPDC000087</strain>
    </source>
</reference>
<name>A0ABW6WBG3_9ACTN</name>
<accession>A0ABW6WBG3</accession>
<dbReference type="PANTHER" id="PTHR32347:SF23">
    <property type="entry name" value="BLL5650 PROTEIN"/>
    <property type="match status" value="1"/>
</dbReference>
<keyword evidence="4" id="KW-1185">Reference proteome</keyword>
<dbReference type="InterPro" id="IPR036366">
    <property type="entry name" value="PGBDSf"/>
</dbReference>
<dbReference type="EMBL" id="JBIAZU010000002">
    <property type="protein sequence ID" value="MFF5290652.1"/>
    <property type="molecule type" value="Genomic_DNA"/>
</dbReference>
<evidence type="ECO:0000256" key="1">
    <source>
        <dbReference type="ARBA" id="ARBA00004196"/>
    </source>
</evidence>
<comment type="caution">
    <text evidence="3">The sequence shown here is derived from an EMBL/GenBank/DDBJ whole genome shotgun (WGS) entry which is preliminary data.</text>
</comment>
<keyword evidence="2" id="KW-0175">Coiled coil</keyword>
<dbReference type="Gene3D" id="1.10.101.10">
    <property type="entry name" value="PGBD-like superfamily/PGBD"/>
    <property type="match status" value="1"/>
</dbReference>
<evidence type="ECO:0000256" key="2">
    <source>
        <dbReference type="ARBA" id="ARBA00023054"/>
    </source>
</evidence>
<sequence length="370" mass="38297">MRTKMVMALVGLFVVGGGWFVHRTLGGPEARPAPSRTARLATAKVIRTDLSDYWSETGSVGYRKQRTLRGAAAGVVTWLPKPGSVVTRGGTLFRADDRPVSLFYGSTPMFRDIGTAGMVGRDVRVLADNLRALGYRIGAQPDAGTRVTLPGAGDPKDNQVVLTGRDAVFTPSLRDAVRRWQLHAGFRPADGVVKLGDFLVLPGKVRVGATTARLGDDATGDVMAVSDQDKAVSVEIDASRSDDVRAGQKVRITLPDSSATTGTIGSVSTDVKSGPTGADAPKVQVVVTVDKPSALSDLTSADVEVRFTGTTVRGVLAVPVGALLALSGGGYGVQVDGGPLTAVKVGLFADGMVQVSGAGLTEGARVVTTA</sequence>
<dbReference type="RefSeq" id="WP_157295490.1">
    <property type="nucleotide sequence ID" value="NZ_JBIAZU010000002.1"/>
</dbReference>
<organism evidence="3 4">
    <name type="scientific">Paractinoplanes globisporus</name>
    <dbReference type="NCBI Taxonomy" id="113565"/>
    <lineage>
        <taxon>Bacteria</taxon>
        <taxon>Bacillati</taxon>
        <taxon>Actinomycetota</taxon>
        <taxon>Actinomycetes</taxon>
        <taxon>Micromonosporales</taxon>
        <taxon>Micromonosporaceae</taxon>
        <taxon>Paractinoplanes</taxon>
    </lineage>
</organism>
<comment type="subcellular location">
    <subcellularLocation>
        <location evidence="1">Cell envelope</location>
    </subcellularLocation>
</comment>
<dbReference type="PANTHER" id="PTHR32347">
    <property type="entry name" value="EFFLUX SYSTEM COMPONENT YKNX-RELATED"/>
    <property type="match status" value="1"/>
</dbReference>
<proteinExistence type="predicted"/>
<dbReference type="Proteomes" id="UP001602245">
    <property type="component" value="Unassembled WGS sequence"/>
</dbReference>
<protein>
    <submittedName>
        <fullName evidence="3">Efflux RND transporter periplasmic adaptor subunit</fullName>
    </submittedName>
</protein>
<evidence type="ECO:0000313" key="3">
    <source>
        <dbReference type="EMBL" id="MFF5290652.1"/>
    </source>
</evidence>